<evidence type="ECO:0000313" key="1">
    <source>
        <dbReference type="EMBL" id="KAE8240529.1"/>
    </source>
</evidence>
<dbReference type="PANTHER" id="PTHR23092">
    <property type="entry name" value="POLY(A) RNA POLYMERASE"/>
    <property type="match status" value="1"/>
</dbReference>
<sequence length="175" mass="18924">MESSFSTRRRDAEIRPSTSDGRVAALEIRCIQPSIVSFGSSTTGTGAPAADIDANITLDRLRHLERGVFDDLKGAVEHLALNRDVLVLSRIKVPINKFQLIPELGELGVDITIQKSDGPTGTAALKRLLGEMAALRPLTILIKSRLAKTEKLGKPKEGGIAGFNIIILIALYLQQ</sequence>
<dbReference type="AlphaFoldDB" id="A0A177T5I4"/>
<keyword evidence="2" id="KW-1185">Reference proteome</keyword>
<dbReference type="GO" id="GO:0003729">
    <property type="term" value="F:mRNA binding"/>
    <property type="evidence" value="ECO:0007669"/>
    <property type="project" value="TreeGrafter"/>
</dbReference>
<accession>A0A177T5I4</accession>
<dbReference type="SUPFAM" id="SSF81301">
    <property type="entry name" value="Nucleotidyltransferase"/>
    <property type="match status" value="1"/>
</dbReference>
<dbReference type="GO" id="GO:0031499">
    <property type="term" value="C:TRAMP complex"/>
    <property type="evidence" value="ECO:0007669"/>
    <property type="project" value="TreeGrafter"/>
</dbReference>
<protein>
    <submittedName>
        <fullName evidence="1">Uncharacterized protein</fullName>
    </submittedName>
</protein>
<dbReference type="Gene3D" id="1.10.1410.10">
    <property type="match status" value="1"/>
</dbReference>
<dbReference type="PANTHER" id="PTHR23092:SF15">
    <property type="entry name" value="INACTIVE NON-CANONICAL POLY(A) RNA POLYMERASE PROTEIN TRF4-2-RELATED"/>
    <property type="match status" value="1"/>
</dbReference>
<comment type="caution">
    <text evidence="1">The sequence shown here is derived from an EMBL/GenBank/DDBJ whole genome shotgun (WGS) entry which is preliminary data.</text>
</comment>
<dbReference type="GO" id="GO:1990817">
    <property type="term" value="F:poly(A) RNA polymerase activity"/>
    <property type="evidence" value="ECO:0007669"/>
    <property type="project" value="InterPro"/>
</dbReference>
<proteinExistence type="predicted"/>
<organism evidence="1 2">
    <name type="scientific">Tilletia indica</name>
    <dbReference type="NCBI Taxonomy" id="43049"/>
    <lineage>
        <taxon>Eukaryota</taxon>
        <taxon>Fungi</taxon>
        <taxon>Dikarya</taxon>
        <taxon>Basidiomycota</taxon>
        <taxon>Ustilaginomycotina</taxon>
        <taxon>Exobasidiomycetes</taxon>
        <taxon>Tilletiales</taxon>
        <taxon>Tilletiaceae</taxon>
        <taxon>Tilletia</taxon>
    </lineage>
</organism>
<dbReference type="GO" id="GO:0031123">
    <property type="term" value="P:RNA 3'-end processing"/>
    <property type="evidence" value="ECO:0007669"/>
    <property type="project" value="TreeGrafter"/>
</dbReference>
<dbReference type="GO" id="GO:0005730">
    <property type="term" value="C:nucleolus"/>
    <property type="evidence" value="ECO:0007669"/>
    <property type="project" value="TreeGrafter"/>
</dbReference>
<dbReference type="GO" id="GO:0043634">
    <property type="term" value="P:polyadenylation-dependent ncRNA catabolic process"/>
    <property type="evidence" value="ECO:0007669"/>
    <property type="project" value="TreeGrafter"/>
</dbReference>
<dbReference type="Proteomes" id="UP000077521">
    <property type="component" value="Unassembled WGS sequence"/>
</dbReference>
<evidence type="ECO:0000313" key="2">
    <source>
        <dbReference type="Proteomes" id="UP000077521"/>
    </source>
</evidence>
<reference evidence="1" key="1">
    <citation type="submission" date="2016-04" db="EMBL/GenBank/DDBJ databases">
        <authorList>
            <person name="Nguyen H.D."/>
            <person name="Samba Siva P."/>
            <person name="Cullis J."/>
            <person name="Levesque C.A."/>
            <person name="Hambleton S."/>
        </authorList>
    </citation>
    <scope>NUCLEOTIDE SEQUENCE</scope>
    <source>
        <strain evidence="1">DAOMC 236416</strain>
    </source>
</reference>
<name>A0A177T5I4_9BASI</name>
<dbReference type="InterPro" id="IPR045862">
    <property type="entry name" value="Trf4-like"/>
</dbReference>
<dbReference type="InterPro" id="IPR043519">
    <property type="entry name" value="NT_sf"/>
</dbReference>
<gene>
    <name evidence="1" type="ORF">A4X13_0g7754</name>
</gene>
<reference evidence="1" key="2">
    <citation type="journal article" date="2019" name="IMA Fungus">
        <title>Genome sequencing and comparison of five Tilletia species to identify candidate genes for the detection of regulated species infecting wheat.</title>
        <authorList>
            <person name="Nguyen H.D.T."/>
            <person name="Sultana T."/>
            <person name="Kesanakurti P."/>
            <person name="Hambleton S."/>
        </authorList>
    </citation>
    <scope>NUCLEOTIDE SEQUENCE</scope>
    <source>
        <strain evidence="1">DAOMC 236416</strain>
    </source>
</reference>
<dbReference type="EMBL" id="LWDF02001061">
    <property type="protein sequence ID" value="KAE8240529.1"/>
    <property type="molecule type" value="Genomic_DNA"/>
</dbReference>
<dbReference type="Gene3D" id="3.30.460.10">
    <property type="entry name" value="Beta Polymerase, domain 2"/>
    <property type="match status" value="1"/>
</dbReference>